<dbReference type="AlphaFoldDB" id="A0A843W2K8"/>
<feature type="region of interest" description="Disordered" evidence="1">
    <location>
        <begin position="906"/>
        <end position="939"/>
    </location>
</feature>
<dbReference type="CDD" id="cd08824">
    <property type="entry name" value="LOTUS"/>
    <property type="match status" value="2"/>
</dbReference>
<dbReference type="PANTHER" id="PTHR14379">
    <property type="entry name" value="LIMKAIN B LKAP"/>
    <property type="match status" value="1"/>
</dbReference>
<organism evidence="3 4">
    <name type="scientific">Colocasia esculenta</name>
    <name type="common">Wild taro</name>
    <name type="synonym">Arum esculentum</name>
    <dbReference type="NCBI Taxonomy" id="4460"/>
    <lineage>
        <taxon>Eukaryota</taxon>
        <taxon>Viridiplantae</taxon>
        <taxon>Streptophyta</taxon>
        <taxon>Embryophyta</taxon>
        <taxon>Tracheophyta</taxon>
        <taxon>Spermatophyta</taxon>
        <taxon>Magnoliopsida</taxon>
        <taxon>Liliopsida</taxon>
        <taxon>Araceae</taxon>
        <taxon>Aroideae</taxon>
        <taxon>Colocasieae</taxon>
        <taxon>Colocasia</taxon>
    </lineage>
</organism>
<comment type="caution">
    <text evidence="3">The sequence shown here is derived from an EMBL/GenBank/DDBJ whole genome shotgun (WGS) entry which is preliminary data.</text>
</comment>
<dbReference type="CDD" id="cd10910">
    <property type="entry name" value="PIN_limkain_b1_N_like"/>
    <property type="match status" value="1"/>
</dbReference>
<dbReference type="InterPro" id="IPR024768">
    <property type="entry name" value="Marf1"/>
</dbReference>
<feature type="compositionally biased region" description="Low complexity" evidence="1">
    <location>
        <begin position="471"/>
        <end position="484"/>
    </location>
</feature>
<protein>
    <recommendedName>
        <fullName evidence="2">HTH OST-type domain-containing protein</fullName>
    </recommendedName>
</protein>
<feature type="region of interest" description="Disordered" evidence="1">
    <location>
        <begin position="42"/>
        <end position="64"/>
    </location>
</feature>
<dbReference type="Pfam" id="PF12872">
    <property type="entry name" value="OST-HTH"/>
    <property type="match status" value="3"/>
</dbReference>
<dbReference type="PROSITE" id="PS51644">
    <property type="entry name" value="HTH_OST"/>
    <property type="match status" value="2"/>
</dbReference>
<feature type="compositionally biased region" description="Acidic residues" evidence="1">
    <location>
        <begin position="821"/>
        <end position="830"/>
    </location>
</feature>
<accession>A0A843W2K8</accession>
<feature type="domain" description="HTH OST-type" evidence="2">
    <location>
        <begin position="268"/>
        <end position="341"/>
    </location>
</feature>
<dbReference type="Pfam" id="PF01936">
    <property type="entry name" value="NYN"/>
    <property type="match status" value="1"/>
</dbReference>
<dbReference type="GO" id="GO:0010468">
    <property type="term" value="P:regulation of gene expression"/>
    <property type="evidence" value="ECO:0007669"/>
    <property type="project" value="InterPro"/>
</dbReference>
<name>A0A843W2K8_COLES</name>
<dbReference type="OrthoDB" id="549353at2759"/>
<gene>
    <name evidence="3" type="ORF">Taro_038139</name>
</gene>
<evidence type="ECO:0000256" key="1">
    <source>
        <dbReference type="SAM" id="MobiDB-lite"/>
    </source>
</evidence>
<feature type="region of interest" description="Disordered" evidence="1">
    <location>
        <begin position="861"/>
        <end position="884"/>
    </location>
</feature>
<dbReference type="Gene3D" id="3.40.50.1010">
    <property type="entry name" value="5'-nuclease"/>
    <property type="match status" value="1"/>
</dbReference>
<keyword evidence="4" id="KW-1185">Reference proteome</keyword>
<feature type="region of interest" description="Disordered" evidence="1">
    <location>
        <begin position="352"/>
        <end position="387"/>
    </location>
</feature>
<feature type="domain" description="HTH OST-type" evidence="2">
    <location>
        <begin position="722"/>
        <end position="795"/>
    </location>
</feature>
<reference evidence="3" key="1">
    <citation type="submission" date="2017-07" db="EMBL/GenBank/DDBJ databases">
        <title>Taro Niue Genome Assembly and Annotation.</title>
        <authorList>
            <person name="Atibalentja N."/>
            <person name="Keating K."/>
            <person name="Fields C.J."/>
        </authorList>
    </citation>
    <scope>NUCLEOTIDE SEQUENCE</scope>
    <source>
        <strain evidence="3">Niue_2</strain>
        <tissue evidence="3">Leaf</tissue>
    </source>
</reference>
<dbReference type="InterPro" id="IPR025605">
    <property type="entry name" value="OST-HTH/LOTUS_dom"/>
</dbReference>
<dbReference type="GO" id="GO:0004540">
    <property type="term" value="F:RNA nuclease activity"/>
    <property type="evidence" value="ECO:0007669"/>
    <property type="project" value="InterPro"/>
</dbReference>
<evidence type="ECO:0000313" key="3">
    <source>
        <dbReference type="EMBL" id="MQM05333.1"/>
    </source>
</evidence>
<dbReference type="EMBL" id="NMUH01003392">
    <property type="protein sequence ID" value="MQM05333.1"/>
    <property type="molecule type" value="Genomic_DNA"/>
</dbReference>
<evidence type="ECO:0000259" key="2">
    <source>
        <dbReference type="PROSITE" id="PS51644"/>
    </source>
</evidence>
<feature type="compositionally biased region" description="Basic and acidic residues" evidence="1">
    <location>
        <begin position="907"/>
        <end position="922"/>
    </location>
</feature>
<proteinExistence type="predicted"/>
<dbReference type="GO" id="GO:0005777">
    <property type="term" value="C:peroxisome"/>
    <property type="evidence" value="ECO:0007669"/>
    <property type="project" value="InterPro"/>
</dbReference>
<feature type="region of interest" description="Disordered" evidence="1">
    <location>
        <begin position="422"/>
        <end position="450"/>
    </location>
</feature>
<sequence>MRAVKSRSILLCLSSPPQIFCAEEGVLFFHLRGGAGFQRRRTENFSSSSYSSPPHASPPQWRHHDEESKGVKVAVWWDFENCSVPNGVNAFRVPHRITSALRSHGIRGPVSITAFGDVSQLSRSSQDALYTSGVCLNHVPSCGKNSSDRSLLADLVYWVAQNPPPVHFFLISGDRDFANILHRLRMNNYNILLACTDGASGALCSAATVMWQWSTLVRGESLTGRYFNHPPDGLYGSWYGHYRGCEEATSVQPEETMEPIPDAKTRQIPKFLVNRVRQILNSYPEGITLTDLRAELKKNNVVLDKDYFGHKKFSHMLLSMPNFLKFKFNPGDVQPLVYGVIHQRTIGAVDLSSKPATGAGNSTGDENWDAENDRKPSPLIPQPDAENPCHKIEMATASRDNNVGTAAKEQHILNEEGKIVTTHDPENVGTSCKVDVQPSDTQSSPLQKEEAINIDGLIGRIWKKLIGGRSGATEESSSTSQTGSLPCETAQAITSASAESSSNPKRIGSKEEASELKTSGSSVSSSDLVSSKHALCSAADERKRKIKTFQDSLTSSKISSDAGQSAPIKHNGAFRNSSFFNKIFTWCRFWRTNPKDHDAFASKSLSDASEFPRESVERQGLDLHPEMENQNLQPHGNSSGGSVNAKVPTDALHLKAWFQKSCNINGYVSLKEFEKHFERAFDRKLDCSFYGYFTMDDLLAACTADADDHLQSKKVPRGREVTLSHCRDLLLDFLKHNPQGFNIGLFRPMFIRRYGYVLDYQVLGYPKLAALLQIMPGIKIESTAVLPTAMSHPDSGRKGVADEASACTLENKRGIENIIGSEDDSEDPPNDEDRVWDELGPVSKIVESKLEMEEKFGSNESAFADEEFSDPEVSPTAPSGITKRQCNRDTASSAFLEVLDNYYSRQGAEDVEKDKAQDSRDGVEEDQTPNTKEGVETCQAQPVDGLVDCSRKRDVNPTLHNLTRILTAV</sequence>
<feature type="compositionally biased region" description="Polar residues" evidence="1">
    <location>
        <begin position="491"/>
        <end position="504"/>
    </location>
</feature>
<dbReference type="Gene3D" id="3.30.420.610">
    <property type="entry name" value="LOTUS domain-like"/>
    <property type="match status" value="2"/>
</dbReference>
<dbReference type="PANTHER" id="PTHR14379:SF6">
    <property type="entry name" value="EMB|CAB71880.1"/>
    <property type="match status" value="1"/>
</dbReference>
<feature type="compositionally biased region" description="Low complexity" evidence="1">
    <location>
        <begin position="516"/>
        <end position="526"/>
    </location>
</feature>
<dbReference type="Proteomes" id="UP000652761">
    <property type="component" value="Unassembled WGS sequence"/>
</dbReference>
<feature type="region of interest" description="Disordered" evidence="1">
    <location>
        <begin position="470"/>
        <end position="526"/>
    </location>
</feature>
<dbReference type="InterPro" id="IPR021139">
    <property type="entry name" value="NYN"/>
</dbReference>
<dbReference type="InterPro" id="IPR041966">
    <property type="entry name" value="LOTUS-like"/>
</dbReference>
<feature type="region of interest" description="Disordered" evidence="1">
    <location>
        <begin position="815"/>
        <end position="836"/>
    </location>
</feature>
<evidence type="ECO:0000313" key="4">
    <source>
        <dbReference type="Proteomes" id="UP000652761"/>
    </source>
</evidence>